<dbReference type="InterPro" id="IPR036388">
    <property type="entry name" value="WH-like_DNA-bd_sf"/>
</dbReference>
<dbReference type="RefSeq" id="WP_060532871.1">
    <property type="nucleotide sequence ID" value="NZ_CP013023.1"/>
</dbReference>
<proteinExistence type="predicted"/>
<evidence type="ECO:0000259" key="5">
    <source>
        <dbReference type="PROSITE" id="PS51464"/>
    </source>
</evidence>
<evidence type="ECO:0000259" key="4">
    <source>
        <dbReference type="PROSITE" id="PS51071"/>
    </source>
</evidence>
<dbReference type="InterPro" id="IPR009057">
    <property type="entry name" value="Homeodomain-like_sf"/>
</dbReference>
<sequence>MELTFASDRLSRSHQRVADYIIKNIEGIPFMVEEDIAAACKVSVSTVSRFWAEIECRNLKEFKHRVKEEGLVSPSRKLQSAFDRMEEQGSASAQMMDTTAYLEQTADRLEQEEFDRAVEFLVEANTVHIYGPGSARSLAMLLEFRLTRFGNNVRTMDYGGHELLESFIHMQPGDAVVLFGFVSESPELASLLDYAREAGCRTILVTDLAVSDMRGKADVALYTARGEVWEFHSMAAPLVLLETLIVAVGKSQEQQALHRSEELHRLRQQYGKWLPKQV</sequence>
<keyword evidence="1" id="KW-0805">Transcription regulation</keyword>
<evidence type="ECO:0000313" key="6">
    <source>
        <dbReference type="EMBL" id="ANF95699.1"/>
    </source>
</evidence>
<dbReference type="EMBL" id="CP013023">
    <property type="protein sequence ID" value="ANF95699.1"/>
    <property type="molecule type" value="Genomic_DNA"/>
</dbReference>
<dbReference type="PROSITE" id="PS51071">
    <property type="entry name" value="HTH_RPIR"/>
    <property type="match status" value="1"/>
</dbReference>
<feature type="domain" description="HTH rpiR-type" evidence="4">
    <location>
        <begin position="1"/>
        <end position="73"/>
    </location>
</feature>
<dbReference type="Proteomes" id="UP000078148">
    <property type="component" value="Chromosome"/>
</dbReference>
<dbReference type="STRING" id="1616788.AR543_06595"/>
<dbReference type="SUPFAM" id="SSF53697">
    <property type="entry name" value="SIS domain"/>
    <property type="match status" value="1"/>
</dbReference>
<reference evidence="7" key="1">
    <citation type="submission" date="2015-10" db="EMBL/GenBank/DDBJ databases">
        <title>Genome of Paenibacillus bovis sp. nov.</title>
        <authorList>
            <person name="Wu Z."/>
            <person name="Gao C."/>
            <person name="Liu Z."/>
            <person name="Zheng H."/>
        </authorList>
    </citation>
    <scope>NUCLEOTIDE SEQUENCE [LARGE SCALE GENOMIC DNA]</scope>
    <source>
        <strain evidence="7">BD3526</strain>
    </source>
</reference>
<dbReference type="GO" id="GO:0003677">
    <property type="term" value="F:DNA binding"/>
    <property type="evidence" value="ECO:0007669"/>
    <property type="project" value="UniProtKB-KW"/>
</dbReference>
<dbReference type="GO" id="GO:1901135">
    <property type="term" value="P:carbohydrate derivative metabolic process"/>
    <property type="evidence" value="ECO:0007669"/>
    <property type="project" value="InterPro"/>
</dbReference>
<dbReference type="Gene3D" id="3.40.50.10490">
    <property type="entry name" value="Glucose-6-phosphate isomerase like protein, domain 1"/>
    <property type="match status" value="1"/>
</dbReference>
<protein>
    <submittedName>
        <fullName evidence="6">RpiR family transcriptional regulator</fullName>
    </submittedName>
</protein>
<name>A0A172ZDU2_9BACL</name>
<dbReference type="PROSITE" id="PS51464">
    <property type="entry name" value="SIS"/>
    <property type="match status" value="1"/>
</dbReference>
<dbReference type="Gene3D" id="1.10.10.10">
    <property type="entry name" value="Winged helix-like DNA-binding domain superfamily/Winged helix DNA-binding domain"/>
    <property type="match status" value="1"/>
</dbReference>
<keyword evidence="2" id="KW-0238">DNA-binding</keyword>
<reference evidence="6 7" key="2">
    <citation type="journal article" date="2016" name="Int. J. Syst. Evol. Microbiol.">
        <title>Paenibacillus bovis sp. nov., isolated from raw yak (Bos grunniens) milk.</title>
        <authorList>
            <person name="Gao C."/>
            <person name="Han J."/>
            <person name="Liu Z."/>
            <person name="Xu X."/>
            <person name="Hang F."/>
            <person name="Wu Z."/>
        </authorList>
    </citation>
    <scope>NUCLEOTIDE SEQUENCE [LARGE SCALE GENOMIC DNA]</scope>
    <source>
        <strain evidence="6 7">BD3526</strain>
    </source>
</reference>
<evidence type="ECO:0000313" key="7">
    <source>
        <dbReference type="Proteomes" id="UP000078148"/>
    </source>
</evidence>
<dbReference type="CDD" id="cd05013">
    <property type="entry name" value="SIS_RpiR"/>
    <property type="match status" value="1"/>
</dbReference>
<gene>
    <name evidence="6" type="ORF">AR543_06595</name>
</gene>
<dbReference type="InterPro" id="IPR001347">
    <property type="entry name" value="SIS_dom"/>
</dbReference>
<dbReference type="Pfam" id="PF01380">
    <property type="entry name" value="SIS"/>
    <property type="match status" value="1"/>
</dbReference>
<organism evidence="6 7">
    <name type="scientific">Paenibacillus bovis</name>
    <dbReference type="NCBI Taxonomy" id="1616788"/>
    <lineage>
        <taxon>Bacteria</taxon>
        <taxon>Bacillati</taxon>
        <taxon>Bacillota</taxon>
        <taxon>Bacilli</taxon>
        <taxon>Bacillales</taxon>
        <taxon>Paenibacillaceae</taxon>
        <taxon>Paenibacillus</taxon>
    </lineage>
</organism>
<dbReference type="InterPro" id="IPR035472">
    <property type="entry name" value="RpiR-like_SIS"/>
</dbReference>
<dbReference type="OrthoDB" id="370421at2"/>
<keyword evidence="3" id="KW-0804">Transcription</keyword>
<dbReference type="SUPFAM" id="SSF46689">
    <property type="entry name" value="Homeodomain-like"/>
    <property type="match status" value="1"/>
</dbReference>
<evidence type="ECO:0000256" key="2">
    <source>
        <dbReference type="ARBA" id="ARBA00023125"/>
    </source>
</evidence>
<dbReference type="AlphaFoldDB" id="A0A172ZDU2"/>
<feature type="domain" description="SIS" evidence="5">
    <location>
        <begin position="117"/>
        <end position="250"/>
    </location>
</feature>
<dbReference type="PANTHER" id="PTHR30514">
    <property type="entry name" value="GLUCOKINASE"/>
    <property type="match status" value="1"/>
</dbReference>
<evidence type="ECO:0000256" key="1">
    <source>
        <dbReference type="ARBA" id="ARBA00023015"/>
    </source>
</evidence>
<dbReference type="GO" id="GO:0097367">
    <property type="term" value="F:carbohydrate derivative binding"/>
    <property type="evidence" value="ECO:0007669"/>
    <property type="project" value="InterPro"/>
</dbReference>
<accession>A0A172ZDU2</accession>
<dbReference type="InterPro" id="IPR000281">
    <property type="entry name" value="HTH_RpiR"/>
</dbReference>
<dbReference type="InterPro" id="IPR047640">
    <property type="entry name" value="RpiR-like"/>
</dbReference>
<dbReference type="InterPro" id="IPR046348">
    <property type="entry name" value="SIS_dom_sf"/>
</dbReference>
<keyword evidence="7" id="KW-1185">Reference proteome</keyword>
<dbReference type="GO" id="GO:0003700">
    <property type="term" value="F:DNA-binding transcription factor activity"/>
    <property type="evidence" value="ECO:0007669"/>
    <property type="project" value="InterPro"/>
</dbReference>
<dbReference type="KEGG" id="pbv:AR543_06595"/>
<evidence type="ECO:0000256" key="3">
    <source>
        <dbReference type="ARBA" id="ARBA00023163"/>
    </source>
</evidence>